<dbReference type="GO" id="GO:0004337">
    <property type="term" value="F:(2E,6E)-farnesyl diphosphate synthase activity"/>
    <property type="evidence" value="ECO:0007669"/>
    <property type="project" value="UniProtKB-EC"/>
</dbReference>
<evidence type="ECO:0000256" key="9">
    <source>
        <dbReference type="ARBA" id="ARBA00032380"/>
    </source>
</evidence>
<comment type="similarity">
    <text evidence="2 12">Belongs to the FPP/GGPP synthase family.</text>
</comment>
<dbReference type="SFLD" id="SFLDG01017">
    <property type="entry name" value="Polyprenyl_Transferase_Like"/>
    <property type="match status" value="1"/>
</dbReference>
<evidence type="ECO:0000256" key="3">
    <source>
        <dbReference type="ARBA" id="ARBA00012439"/>
    </source>
</evidence>
<evidence type="ECO:0000313" key="14">
    <source>
        <dbReference type="Proteomes" id="UP000327148"/>
    </source>
</evidence>
<sequence>MIIMNLKTLTSRSRNEMNLKDFSQAYAEDFEEALLAEFPDQEATSIHPSIRYSLTNGGKRLRPFFILATVQAFGQDPKRAFSLAKAIEYIHCYSLIHDDLPAMDDDDYRRGKPSNHKAFDEATAILAGDALQAKAFEVVSRDSGLAAESRVFLIKKLAQAAGDRGMVAGQMKDIAYEGQSVSLSQLQSLYDEKTGALIRFSLQAPLELLEVNDQVKEEMANFAQSYALAFQIQNDLQEVLWTDEARGKHSHSDQNLEKNTYPALLGLDAAKEALAAEVKRCEDSLSRLEGVMDTQLIRDFLDYLKL</sequence>
<dbReference type="InterPro" id="IPR008949">
    <property type="entry name" value="Isoprenoid_synthase_dom_sf"/>
</dbReference>
<dbReference type="FunFam" id="1.10.600.10:FF:000001">
    <property type="entry name" value="Geranylgeranyl diphosphate synthase"/>
    <property type="match status" value="1"/>
</dbReference>
<dbReference type="EC" id="2.5.1.10" evidence="3"/>
<comment type="cofactor">
    <cofactor evidence="1">
        <name>Mg(2+)</name>
        <dbReference type="ChEBI" id="CHEBI:18420"/>
    </cofactor>
</comment>
<evidence type="ECO:0000313" key="13">
    <source>
        <dbReference type="EMBL" id="KAA9302031.1"/>
    </source>
</evidence>
<evidence type="ECO:0000256" key="10">
    <source>
        <dbReference type="ARBA" id="ARBA00032873"/>
    </source>
</evidence>
<dbReference type="InterPro" id="IPR053378">
    <property type="entry name" value="Prenyl_diphosphate_synthase"/>
</dbReference>
<keyword evidence="8" id="KW-0414">Isoprene biosynthesis</keyword>
<dbReference type="InterPro" id="IPR000092">
    <property type="entry name" value="Polyprenyl_synt"/>
</dbReference>
<dbReference type="AlphaFoldDB" id="A0A5N1GPR1"/>
<evidence type="ECO:0000256" key="5">
    <source>
        <dbReference type="ARBA" id="ARBA00022679"/>
    </source>
</evidence>
<accession>A0A5N1GPR1</accession>
<dbReference type="Gene3D" id="1.10.600.10">
    <property type="entry name" value="Farnesyl Diphosphate Synthase"/>
    <property type="match status" value="1"/>
</dbReference>
<keyword evidence="6" id="KW-0479">Metal-binding</keyword>
<dbReference type="GO" id="GO:0046872">
    <property type="term" value="F:metal ion binding"/>
    <property type="evidence" value="ECO:0007669"/>
    <property type="project" value="UniProtKB-KW"/>
</dbReference>
<evidence type="ECO:0000256" key="7">
    <source>
        <dbReference type="ARBA" id="ARBA00022842"/>
    </source>
</evidence>
<dbReference type="OrthoDB" id="9805316at2"/>
<dbReference type="Proteomes" id="UP000327148">
    <property type="component" value="Unassembled WGS sequence"/>
</dbReference>
<evidence type="ECO:0000256" key="1">
    <source>
        <dbReference type="ARBA" id="ARBA00001946"/>
    </source>
</evidence>
<dbReference type="InterPro" id="IPR033749">
    <property type="entry name" value="Polyprenyl_synt_CS"/>
</dbReference>
<dbReference type="SFLD" id="SFLDS00005">
    <property type="entry name" value="Isoprenoid_Synthase_Type_I"/>
    <property type="match status" value="1"/>
</dbReference>
<dbReference type="STRING" id="119206.AWM72_07960"/>
<evidence type="ECO:0000256" key="8">
    <source>
        <dbReference type="ARBA" id="ARBA00023229"/>
    </source>
</evidence>
<organism evidence="13 14">
    <name type="scientific">Aerococcus sanguinicola</name>
    <dbReference type="NCBI Taxonomy" id="119206"/>
    <lineage>
        <taxon>Bacteria</taxon>
        <taxon>Bacillati</taxon>
        <taxon>Bacillota</taxon>
        <taxon>Bacilli</taxon>
        <taxon>Lactobacillales</taxon>
        <taxon>Aerococcaceae</taxon>
        <taxon>Aerococcus</taxon>
    </lineage>
</organism>
<evidence type="ECO:0000256" key="2">
    <source>
        <dbReference type="ARBA" id="ARBA00006706"/>
    </source>
</evidence>
<dbReference type="PROSITE" id="PS00723">
    <property type="entry name" value="POLYPRENYL_SYNTHASE_1"/>
    <property type="match status" value="1"/>
</dbReference>
<evidence type="ECO:0000256" key="4">
    <source>
        <dbReference type="ARBA" id="ARBA00015100"/>
    </source>
</evidence>
<gene>
    <name evidence="13" type="ORF">F6I03_02135</name>
</gene>
<reference evidence="13 14" key="1">
    <citation type="submission" date="2019-09" db="EMBL/GenBank/DDBJ databases">
        <title>Draft genome sequence assemblies of isolates from the urinary tract.</title>
        <authorList>
            <person name="Mores C.R."/>
            <person name="Putonti C."/>
            <person name="Wolfe A.J."/>
        </authorList>
    </citation>
    <scope>NUCLEOTIDE SEQUENCE [LARGE SCALE GENOMIC DNA]</scope>
    <source>
        <strain evidence="13 14">UMB623</strain>
    </source>
</reference>
<name>A0A5N1GPR1_9LACT</name>
<evidence type="ECO:0000256" key="6">
    <source>
        <dbReference type="ARBA" id="ARBA00022723"/>
    </source>
</evidence>
<dbReference type="Pfam" id="PF00348">
    <property type="entry name" value="polyprenyl_synt"/>
    <property type="match status" value="1"/>
</dbReference>
<dbReference type="EMBL" id="VYWO01000001">
    <property type="protein sequence ID" value="KAA9302031.1"/>
    <property type="molecule type" value="Genomic_DNA"/>
</dbReference>
<protein>
    <recommendedName>
        <fullName evidence="4">Farnesyl diphosphate synthase</fullName>
        <ecNumber evidence="3">2.5.1.10</ecNumber>
    </recommendedName>
    <alternativeName>
        <fullName evidence="10">(2E,6E)-farnesyl diphosphate synthase</fullName>
    </alternativeName>
    <alternativeName>
        <fullName evidence="9">Geranyltranstransferase</fullName>
    </alternativeName>
</protein>
<dbReference type="GO" id="GO:0016114">
    <property type="term" value="P:terpenoid biosynthetic process"/>
    <property type="evidence" value="ECO:0007669"/>
    <property type="project" value="UniProtKB-ARBA"/>
</dbReference>
<dbReference type="PANTHER" id="PTHR43281:SF1">
    <property type="entry name" value="FARNESYL DIPHOSPHATE SYNTHASE"/>
    <property type="match status" value="1"/>
</dbReference>
<keyword evidence="5 12" id="KW-0808">Transferase</keyword>
<dbReference type="SUPFAM" id="SSF48576">
    <property type="entry name" value="Terpenoid synthases"/>
    <property type="match status" value="1"/>
</dbReference>
<dbReference type="PANTHER" id="PTHR43281">
    <property type="entry name" value="FARNESYL DIPHOSPHATE SYNTHASE"/>
    <property type="match status" value="1"/>
</dbReference>
<dbReference type="GO" id="GO:0005737">
    <property type="term" value="C:cytoplasm"/>
    <property type="evidence" value="ECO:0007669"/>
    <property type="project" value="UniProtKB-ARBA"/>
</dbReference>
<keyword evidence="7" id="KW-0460">Magnesium</keyword>
<comment type="caution">
    <text evidence="13">The sequence shown here is derived from an EMBL/GenBank/DDBJ whole genome shotgun (WGS) entry which is preliminary data.</text>
</comment>
<dbReference type="NCBIfam" id="NF045485">
    <property type="entry name" value="FPPsyn"/>
    <property type="match status" value="1"/>
</dbReference>
<evidence type="ECO:0000256" key="12">
    <source>
        <dbReference type="RuleBase" id="RU004466"/>
    </source>
</evidence>
<proteinExistence type="inferred from homology"/>
<comment type="catalytic activity">
    <reaction evidence="11">
        <text>isopentenyl diphosphate + (2E)-geranyl diphosphate = (2E,6E)-farnesyl diphosphate + diphosphate</text>
        <dbReference type="Rhea" id="RHEA:19361"/>
        <dbReference type="ChEBI" id="CHEBI:33019"/>
        <dbReference type="ChEBI" id="CHEBI:58057"/>
        <dbReference type="ChEBI" id="CHEBI:128769"/>
        <dbReference type="ChEBI" id="CHEBI:175763"/>
        <dbReference type="EC" id="2.5.1.10"/>
    </reaction>
</comment>
<evidence type="ECO:0000256" key="11">
    <source>
        <dbReference type="ARBA" id="ARBA00049399"/>
    </source>
</evidence>